<evidence type="ECO:0000313" key="2">
    <source>
        <dbReference type="Proteomes" id="UP001499954"/>
    </source>
</evidence>
<dbReference type="InterPro" id="IPR014825">
    <property type="entry name" value="DNA_alkylation"/>
</dbReference>
<dbReference type="Proteomes" id="UP001499954">
    <property type="component" value="Unassembled WGS sequence"/>
</dbReference>
<evidence type="ECO:0000313" key="1">
    <source>
        <dbReference type="EMBL" id="GAA1960052.1"/>
    </source>
</evidence>
<dbReference type="InterPro" id="IPR016024">
    <property type="entry name" value="ARM-type_fold"/>
</dbReference>
<accession>A0ABN2QXW1</accession>
<name>A0ABN2QXW1_9MICO</name>
<proteinExistence type="predicted"/>
<dbReference type="EMBL" id="BAAAMK010000005">
    <property type="protein sequence ID" value="GAA1960052.1"/>
    <property type="molecule type" value="Genomic_DNA"/>
</dbReference>
<dbReference type="PANTHER" id="PTHR34070">
    <property type="entry name" value="ARMADILLO-TYPE FOLD"/>
    <property type="match status" value="1"/>
</dbReference>
<protein>
    <submittedName>
        <fullName evidence="1">DNA alkylation repair protein</fullName>
    </submittedName>
</protein>
<gene>
    <name evidence="1" type="ORF">GCM10009717_28470</name>
</gene>
<reference evidence="1 2" key="1">
    <citation type="journal article" date="2019" name="Int. J. Syst. Evol. Microbiol.">
        <title>The Global Catalogue of Microorganisms (GCM) 10K type strain sequencing project: providing services to taxonomists for standard genome sequencing and annotation.</title>
        <authorList>
            <consortium name="The Broad Institute Genomics Platform"/>
            <consortium name="The Broad Institute Genome Sequencing Center for Infectious Disease"/>
            <person name="Wu L."/>
            <person name="Ma J."/>
        </authorList>
    </citation>
    <scope>NUCLEOTIDE SEQUENCE [LARGE SCALE GENOMIC DNA]</scope>
    <source>
        <strain evidence="1 2">JCM 13584</strain>
    </source>
</reference>
<organism evidence="1 2">
    <name type="scientific">Agromyces allii</name>
    <dbReference type="NCBI Taxonomy" id="393607"/>
    <lineage>
        <taxon>Bacteria</taxon>
        <taxon>Bacillati</taxon>
        <taxon>Actinomycetota</taxon>
        <taxon>Actinomycetes</taxon>
        <taxon>Micrococcales</taxon>
        <taxon>Microbacteriaceae</taxon>
        <taxon>Agromyces</taxon>
    </lineage>
</organism>
<comment type="caution">
    <text evidence="1">The sequence shown here is derived from an EMBL/GenBank/DDBJ whole genome shotgun (WGS) entry which is preliminary data.</text>
</comment>
<keyword evidence="2" id="KW-1185">Reference proteome</keyword>
<dbReference type="Pfam" id="PF08713">
    <property type="entry name" value="DNA_alkylation"/>
    <property type="match status" value="1"/>
</dbReference>
<sequence>MTDAASNAAASSPASRARSDPALTAGALAAALDAAGDPVDAEFLQRFFKTGPGQYGEGDVFVGVRVPATRAIVKGFERMPLAEASALLESPVHEHRLAALFVMVRRFEVAGRPRTRDDAARAELHAAYLDAVRAGHVNNWDLVDSSAEYLVGEFLRADGQGGGLALLDELAASGSLWDRRVAVLATFAFIKAGDAGPILRLAPNLLDDREDLMHKAVGWMLRETGKRVDRDVLTEFLDEHAPRMPRTMLSYATEHLSPEERAFYRALR</sequence>
<dbReference type="SUPFAM" id="SSF48371">
    <property type="entry name" value="ARM repeat"/>
    <property type="match status" value="1"/>
</dbReference>
<dbReference type="RefSeq" id="WP_157416555.1">
    <property type="nucleotide sequence ID" value="NZ_BAAAMK010000005.1"/>
</dbReference>
<dbReference type="Gene3D" id="1.25.10.90">
    <property type="match status" value="1"/>
</dbReference>
<dbReference type="PANTHER" id="PTHR34070:SF1">
    <property type="entry name" value="DNA ALKYLATION REPAIR PROTEIN"/>
    <property type="match status" value="1"/>
</dbReference>
<dbReference type="CDD" id="cd06561">
    <property type="entry name" value="AlkD_like"/>
    <property type="match status" value="1"/>
</dbReference>